<dbReference type="AlphaFoldDB" id="A0A7S1WZP9"/>
<dbReference type="EMBL" id="HBGG01004287">
    <property type="protein sequence ID" value="CAD9199767.1"/>
    <property type="molecule type" value="Transcribed_RNA"/>
</dbReference>
<accession>A0A7S1WZP9</accession>
<reference evidence="2" key="1">
    <citation type="submission" date="2021-01" db="EMBL/GenBank/DDBJ databases">
        <authorList>
            <person name="Corre E."/>
            <person name="Pelletier E."/>
            <person name="Niang G."/>
            <person name="Scheremetjew M."/>
            <person name="Finn R."/>
            <person name="Kale V."/>
            <person name="Holt S."/>
            <person name="Cochrane G."/>
            <person name="Meng A."/>
            <person name="Brown T."/>
            <person name="Cohen L."/>
        </authorList>
    </citation>
    <scope>NUCLEOTIDE SEQUENCE</scope>
    <source>
        <strain evidence="2">PLY429</strain>
    </source>
</reference>
<keyword evidence="1" id="KW-0732">Signal</keyword>
<gene>
    <name evidence="2" type="ORF">TCHU04912_LOCUS2000</name>
</gene>
<proteinExistence type="predicted"/>
<protein>
    <submittedName>
        <fullName evidence="2">Uncharacterized protein</fullName>
    </submittedName>
</protein>
<dbReference type="Gene3D" id="2.60.120.260">
    <property type="entry name" value="Galactose-binding domain-like"/>
    <property type="match status" value="1"/>
</dbReference>
<organism evidence="2">
    <name type="scientific">Tetraselmis chuii</name>
    <dbReference type="NCBI Taxonomy" id="63592"/>
    <lineage>
        <taxon>Eukaryota</taxon>
        <taxon>Viridiplantae</taxon>
        <taxon>Chlorophyta</taxon>
        <taxon>core chlorophytes</taxon>
        <taxon>Chlorodendrophyceae</taxon>
        <taxon>Chlorodendrales</taxon>
        <taxon>Chlorodendraceae</taxon>
        <taxon>Tetraselmis</taxon>
    </lineage>
</organism>
<feature type="signal peptide" evidence="1">
    <location>
        <begin position="1"/>
        <end position="27"/>
    </location>
</feature>
<sequence>MPYHQPISVLLHVAMLIMLNLSTSIAAASPIPEAGLPCGFGEGFLEFEWTENGEQASCLATDGTVVRGPFTCDGYVEVERQTSPAGLVAQCPEQETPDETPAPVLTNVALNKPTQQSTSGWGGVSSRAVDGGLSGVRHSSILGRCLCCR</sequence>
<name>A0A7S1WZP9_9CHLO</name>
<evidence type="ECO:0000256" key="1">
    <source>
        <dbReference type="SAM" id="SignalP"/>
    </source>
</evidence>
<evidence type="ECO:0000313" key="2">
    <source>
        <dbReference type="EMBL" id="CAD9199767.1"/>
    </source>
</evidence>
<feature type="chain" id="PRO_5030724148" evidence="1">
    <location>
        <begin position="28"/>
        <end position="149"/>
    </location>
</feature>